<name>A0A1G4XD45_9ACTN</name>
<dbReference type="InterPro" id="IPR007060">
    <property type="entry name" value="FtsL/DivIC"/>
</dbReference>
<protein>
    <submittedName>
        <fullName evidence="3">Septum formation initiator</fullName>
    </submittedName>
</protein>
<dbReference type="STRING" id="1960309.SAMN03159343_0451"/>
<keyword evidence="2" id="KW-0812">Transmembrane</keyword>
<dbReference type="Proteomes" id="UP000198981">
    <property type="component" value="Unassembled WGS sequence"/>
</dbReference>
<gene>
    <name evidence="3" type="ORF">SAMN03159343_0451</name>
</gene>
<keyword evidence="4" id="KW-1185">Reference proteome</keyword>
<dbReference type="RefSeq" id="WP_092799251.1">
    <property type="nucleotide sequence ID" value="NZ_FMUH01000001.1"/>
</dbReference>
<dbReference type="Pfam" id="PF04977">
    <property type="entry name" value="DivIC"/>
    <property type="match status" value="1"/>
</dbReference>
<evidence type="ECO:0000256" key="2">
    <source>
        <dbReference type="SAM" id="Phobius"/>
    </source>
</evidence>
<feature type="transmembrane region" description="Helical" evidence="2">
    <location>
        <begin position="66"/>
        <end position="84"/>
    </location>
</feature>
<feature type="compositionally biased region" description="Low complexity" evidence="1">
    <location>
        <begin position="26"/>
        <end position="39"/>
    </location>
</feature>
<feature type="compositionally biased region" description="Low complexity" evidence="1">
    <location>
        <begin position="9"/>
        <end position="18"/>
    </location>
</feature>
<reference evidence="4" key="1">
    <citation type="submission" date="2016-10" db="EMBL/GenBank/DDBJ databases">
        <authorList>
            <person name="Varghese N."/>
            <person name="Submissions S."/>
        </authorList>
    </citation>
    <scope>NUCLEOTIDE SEQUENCE [LARGE SCALE GENOMIC DNA]</scope>
    <source>
        <strain evidence="4">DSM 45722</strain>
    </source>
</reference>
<dbReference type="EMBL" id="FMUH01000001">
    <property type="protein sequence ID" value="SCX38588.1"/>
    <property type="molecule type" value="Genomic_DNA"/>
</dbReference>
<keyword evidence="2" id="KW-1133">Transmembrane helix</keyword>
<evidence type="ECO:0000313" key="3">
    <source>
        <dbReference type="EMBL" id="SCX38588.1"/>
    </source>
</evidence>
<dbReference type="OrthoDB" id="5187715at2"/>
<feature type="region of interest" description="Disordered" evidence="1">
    <location>
        <begin position="1"/>
        <end position="58"/>
    </location>
</feature>
<accession>A0A1G4XD45</accession>
<proteinExistence type="predicted"/>
<feature type="region of interest" description="Disordered" evidence="1">
    <location>
        <begin position="153"/>
        <end position="187"/>
    </location>
</feature>
<keyword evidence="2" id="KW-0472">Membrane</keyword>
<dbReference type="AlphaFoldDB" id="A0A1G4XD45"/>
<evidence type="ECO:0000256" key="1">
    <source>
        <dbReference type="SAM" id="MobiDB-lite"/>
    </source>
</evidence>
<organism evidence="3 4">
    <name type="scientific">Klenkia marina</name>
    <dbReference type="NCBI Taxonomy" id="1960309"/>
    <lineage>
        <taxon>Bacteria</taxon>
        <taxon>Bacillati</taxon>
        <taxon>Actinomycetota</taxon>
        <taxon>Actinomycetes</taxon>
        <taxon>Geodermatophilales</taxon>
        <taxon>Geodermatophilaceae</taxon>
        <taxon>Klenkia</taxon>
    </lineage>
</organism>
<evidence type="ECO:0000313" key="4">
    <source>
        <dbReference type="Proteomes" id="UP000198981"/>
    </source>
</evidence>
<sequence length="187" mass="19783">MSDDRSRRGSSSAGSGRASARRRTTARPATPGGRGAADARQGRRRTRRPARTTTTAGHRPLVTGRAVLLGVLVLLLALTLAGPIRSFVAGRQELAELAAQNQALSLQQQQLQEELDRQADPAYRAQQARERLNFVLPGDRLVVVADGTVVEGEAPAQTPGVTTDDAPRPPWYEGLLESVGTADGSGG</sequence>